<sequence length="271" mass="30149">MRELGSFKRWFTVAQAASVLRESFGEDITEIDVLDRVYAGEIAVWWDATGRYAMPVARGSHCFGIRPDQTMLAQRRKISPAQREFWSPLSDHVRLLDGFHRIAFNARKDRQEIFDGDRLGKIEFSDGILLLDQDNDSLLQVLRRMPSRPAGSNSARDFIVDLEYPSPDTFRIGSADLRNLLNDDRTCTDDSAPSDLGDRERATLHKQIGALALALANASNRYRKGDDPNSSRIAEAVAEILDALPDAKRQGTGSSSIRASIKAGLDLLSEA</sequence>
<evidence type="ECO:0000313" key="1">
    <source>
        <dbReference type="EMBL" id="VWC79631.1"/>
    </source>
</evidence>
<name>A0A6P2VLE3_BURL3</name>
<protein>
    <submittedName>
        <fullName evidence="1">Uncharacterized protein</fullName>
    </submittedName>
</protein>
<gene>
    <name evidence="1" type="ORF">BLA18109_03145</name>
</gene>
<proteinExistence type="predicted"/>
<dbReference type="AlphaFoldDB" id="A0A6P2VLE3"/>
<evidence type="ECO:0000313" key="2">
    <source>
        <dbReference type="Proteomes" id="UP000494260"/>
    </source>
</evidence>
<accession>A0A6P2VLE3</accession>
<reference evidence="1 2" key="1">
    <citation type="submission" date="2019-09" db="EMBL/GenBank/DDBJ databases">
        <authorList>
            <person name="Depoorter E."/>
        </authorList>
    </citation>
    <scope>NUCLEOTIDE SEQUENCE [LARGE SCALE GENOMIC DNA]</scope>
    <source>
        <strain evidence="1">R-18109</strain>
    </source>
</reference>
<organism evidence="1 2">
    <name type="scientific">Burkholderia lata (strain ATCC 17760 / DSM 23089 / LMG 22485 / NCIMB 9086 / R18194 / 383)</name>
    <dbReference type="NCBI Taxonomy" id="482957"/>
    <lineage>
        <taxon>Bacteria</taxon>
        <taxon>Pseudomonadati</taxon>
        <taxon>Pseudomonadota</taxon>
        <taxon>Betaproteobacteria</taxon>
        <taxon>Burkholderiales</taxon>
        <taxon>Burkholderiaceae</taxon>
        <taxon>Burkholderia</taxon>
        <taxon>Burkholderia cepacia complex</taxon>
    </lineage>
</organism>
<dbReference type="Proteomes" id="UP000494260">
    <property type="component" value="Unassembled WGS sequence"/>
</dbReference>
<dbReference type="EMBL" id="CABVQH010000009">
    <property type="protein sequence ID" value="VWC79631.1"/>
    <property type="molecule type" value="Genomic_DNA"/>
</dbReference>